<evidence type="ECO:0000256" key="5">
    <source>
        <dbReference type="ARBA" id="ARBA00022525"/>
    </source>
</evidence>
<keyword evidence="5" id="KW-0964">Secreted</keyword>
<dbReference type="InterPro" id="IPR036881">
    <property type="entry name" value="Glyco_hydro_3_C_sf"/>
</dbReference>
<organism evidence="17 18">
    <name type="scientific">Ascobolus immersus RN42</name>
    <dbReference type="NCBI Taxonomy" id="1160509"/>
    <lineage>
        <taxon>Eukaryota</taxon>
        <taxon>Fungi</taxon>
        <taxon>Dikarya</taxon>
        <taxon>Ascomycota</taxon>
        <taxon>Pezizomycotina</taxon>
        <taxon>Pezizomycetes</taxon>
        <taxon>Pezizales</taxon>
        <taxon>Ascobolaceae</taxon>
        <taxon>Ascobolus</taxon>
    </lineage>
</organism>
<dbReference type="EMBL" id="ML119846">
    <property type="protein sequence ID" value="RPA72796.1"/>
    <property type="molecule type" value="Genomic_DNA"/>
</dbReference>
<dbReference type="InterPro" id="IPR002772">
    <property type="entry name" value="Glyco_hydro_3_C"/>
</dbReference>
<feature type="region of interest" description="Disordered" evidence="14">
    <location>
        <begin position="1"/>
        <end position="38"/>
    </location>
</feature>
<dbReference type="PRINTS" id="PR00133">
    <property type="entry name" value="GLHYDRLASE3"/>
</dbReference>
<evidence type="ECO:0000256" key="15">
    <source>
        <dbReference type="SAM" id="Phobius"/>
    </source>
</evidence>
<evidence type="ECO:0000256" key="11">
    <source>
        <dbReference type="ARBA" id="ARBA00023326"/>
    </source>
</evidence>
<dbReference type="InterPro" id="IPR050288">
    <property type="entry name" value="Cellulose_deg_GH3"/>
</dbReference>
<evidence type="ECO:0000256" key="8">
    <source>
        <dbReference type="ARBA" id="ARBA00023180"/>
    </source>
</evidence>
<dbReference type="GO" id="GO:0008422">
    <property type="term" value="F:beta-glucosidase activity"/>
    <property type="evidence" value="ECO:0007669"/>
    <property type="project" value="UniProtKB-EC"/>
</dbReference>
<evidence type="ECO:0000256" key="4">
    <source>
        <dbReference type="ARBA" id="ARBA00005336"/>
    </source>
</evidence>
<dbReference type="InterPro" id="IPR017853">
    <property type="entry name" value="GH"/>
</dbReference>
<dbReference type="GO" id="GO:0005576">
    <property type="term" value="C:extracellular region"/>
    <property type="evidence" value="ECO:0007669"/>
    <property type="project" value="UniProtKB-SubCell"/>
</dbReference>
<dbReference type="AlphaFoldDB" id="A0A3N4HIL4"/>
<keyword evidence="6" id="KW-0732">Signal</keyword>
<keyword evidence="9 13" id="KW-0119">Carbohydrate metabolism</keyword>
<comment type="catalytic activity">
    <reaction evidence="1 13">
        <text>Hydrolysis of terminal, non-reducing beta-D-glucosyl residues with release of beta-D-glucose.</text>
        <dbReference type="EC" id="3.2.1.21"/>
    </reaction>
</comment>
<keyword evidence="18" id="KW-1185">Reference proteome</keyword>
<evidence type="ECO:0000256" key="13">
    <source>
        <dbReference type="RuleBase" id="RU361161"/>
    </source>
</evidence>
<dbReference type="SUPFAM" id="SSF51445">
    <property type="entry name" value="(Trans)glycosidases"/>
    <property type="match status" value="1"/>
</dbReference>
<feature type="compositionally biased region" description="Polar residues" evidence="14">
    <location>
        <begin position="14"/>
        <end position="29"/>
    </location>
</feature>
<comment type="pathway">
    <text evidence="3 13">Glycan metabolism; cellulose degradation.</text>
</comment>
<dbReference type="InterPro" id="IPR019800">
    <property type="entry name" value="Glyco_hydro_3_AS"/>
</dbReference>
<dbReference type="GO" id="GO:0030245">
    <property type="term" value="P:cellulose catabolic process"/>
    <property type="evidence" value="ECO:0007669"/>
    <property type="project" value="UniProtKB-UniPathway"/>
</dbReference>
<evidence type="ECO:0000256" key="14">
    <source>
        <dbReference type="SAM" id="MobiDB-lite"/>
    </source>
</evidence>
<evidence type="ECO:0000256" key="3">
    <source>
        <dbReference type="ARBA" id="ARBA00004987"/>
    </source>
</evidence>
<evidence type="ECO:0000256" key="12">
    <source>
        <dbReference type="ARBA" id="ARBA00024983"/>
    </source>
</evidence>
<dbReference type="Gene3D" id="3.20.20.300">
    <property type="entry name" value="Glycoside hydrolase, family 3, N-terminal domain"/>
    <property type="match status" value="1"/>
</dbReference>
<dbReference type="EC" id="3.2.1.21" evidence="13"/>
<dbReference type="Gene3D" id="3.40.50.1700">
    <property type="entry name" value="Glycoside hydrolase family 3 C-terminal domain"/>
    <property type="match status" value="1"/>
</dbReference>
<dbReference type="Proteomes" id="UP000275078">
    <property type="component" value="Unassembled WGS sequence"/>
</dbReference>
<dbReference type="PANTHER" id="PTHR42715:SF12">
    <property type="entry name" value="BETA-GLUCOSIDASE G-RELATED"/>
    <property type="match status" value="1"/>
</dbReference>
<evidence type="ECO:0000256" key="7">
    <source>
        <dbReference type="ARBA" id="ARBA00022801"/>
    </source>
</evidence>
<dbReference type="FunFam" id="3.20.20.300:FF:000002">
    <property type="entry name" value="Probable beta-glucosidase"/>
    <property type="match status" value="1"/>
</dbReference>
<evidence type="ECO:0000259" key="16">
    <source>
        <dbReference type="SMART" id="SM01217"/>
    </source>
</evidence>
<gene>
    <name evidence="17" type="ORF">BJ508DRAFT_334700</name>
</gene>
<keyword evidence="15" id="KW-0812">Transmembrane</keyword>
<dbReference type="InterPro" id="IPR026891">
    <property type="entry name" value="Fn3-like"/>
</dbReference>
<keyword evidence="10 13" id="KW-0326">Glycosidase</keyword>
<dbReference type="InterPro" id="IPR013783">
    <property type="entry name" value="Ig-like_fold"/>
</dbReference>
<comment type="similarity">
    <text evidence="4 13">Belongs to the glycosyl hydrolase 3 family.</text>
</comment>
<evidence type="ECO:0000313" key="18">
    <source>
        <dbReference type="Proteomes" id="UP000275078"/>
    </source>
</evidence>
<accession>A0A3N4HIL4</accession>
<feature type="domain" description="Fibronectin type III-like" evidence="16">
    <location>
        <begin position="857"/>
        <end position="923"/>
    </location>
</feature>
<comment type="function">
    <text evidence="12">Beta-glucosidases are one of a number of cellulolytic enzymes involved in the degradation of cellulosic biomass. Catalyzes the last step releasing glucose from the inhibitory cellobiose.</text>
</comment>
<dbReference type="SUPFAM" id="SSF52279">
    <property type="entry name" value="Beta-D-glucan exohydrolase, C-terminal domain"/>
    <property type="match status" value="1"/>
</dbReference>
<keyword evidence="15" id="KW-1133">Transmembrane helix</keyword>
<dbReference type="UniPathway" id="UPA00696"/>
<name>A0A3N4HIL4_ASCIM</name>
<comment type="subcellular location">
    <subcellularLocation>
        <location evidence="2">Secreted</location>
    </subcellularLocation>
</comment>
<dbReference type="OrthoDB" id="416222at2759"/>
<dbReference type="SMART" id="SM01217">
    <property type="entry name" value="Fn3_like"/>
    <property type="match status" value="1"/>
</dbReference>
<dbReference type="Pfam" id="PF01915">
    <property type="entry name" value="Glyco_hydro_3_C"/>
    <property type="match status" value="1"/>
</dbReference>
<sequence length="938" mass="100919">MTDSTPSLGPKSTLLANQEPSSDTPNLPQTGAAGPPTSTGSKRKFVYIGLGLAAILAIALGVGLGVGLKKKGSGSDGEKSSGDERKTNLPALELVKGPEGDWKAVLGGLDPEWAPHYAKAAALVKTWTTLEKVNVTTGIGWSQGPCVGNTGTAPGLGSICLQDGPLGIRFAPLVTVFPAALTTAATFNKDLLFLRGQALGREAREKGVNVLLGPCIGPLGLFPEGGRNWESFGADPYLQGVGGRLTVRGIQGEGVIANAKHYVGNEQELFRRRDEGRNAGWGLDGPISSVLGSADLRETWAWPFQEVVEEGVGSIMCAYNSVNGSQSCSNSYLLNEVLKGEMGFQGFVVSDWLAQDTEAEVSANAGLDMTMPGEKHSFTAGDSFFGAELTAAVVKGEVSQARLNDMVLRIVATHFKLSQDSPSYPRPNFSSWFRRSHGPAYVGAGDNAPGQIILPLNANIDVRGNHSSLARQIASEGTVLLRNENSPNSTLGLPLGKKKVLNLALFGSAAGPNPNGPNSCTDRACNRGALGQGWGSGSVDYTRFITPLESIQSRLYAPLSSDPPAGLFDFTLDDTNRDLLRQKAVAMQEVNGTCLVFVTSDSGEGYGSSEGHAGDRNDLELWHGGAEMVLTVATHCRDTVVVIHAVGAVNLEPFEGHPNVTAILHAHLPGQEHGSSLTPLLFGDEEPSGRLPYTIFKKEGDYPRIEKEANGRVPQSDLRGMAAFDYRNVTSEEQEKTVRYPFGFGLDYHPDPITISDVEVKEEFKPIRFWANGGNSSTASPVTIPDRDLRKEPFTAPKGWRFIKNYIYPYLPAAPKREDITTGPSANLTTRALPVKPRKVLEVTATLKNPSSKARMAVPQLYVTFPGGKGRNLRGFEKVRVEAGGEEVVKFGVSEREVSRWNVGRNQWEVREGRYRVEVMMDSLGRGGRKEVEWRGEY</sequence>
<dbReference type="InterPro" id="IPR036962">
    <property type="entry name" value="Glyco_hydro_3_N_sf"/>
</dbReference>
<evidence type="ECO:0000256" key="9">
    <source>
        <dbReference type="ARBA" id="ARBA00023277"/>
    </source>
</evidence>
<evidence type="ECO:0000256" key="2">
    <source>
        <dbReference type="ARBA" id="ARBA00004613"/>
    </source>
</evidence>
<evidence type="ECO:0000256" key="6">
    <source>
        <dbReference type="ARBA" id="ARBA00022729"/>
    </source>
</evidence>
<keyword evidence="8" id="KW-0325">Glycoprotein</keyword>
<evidence type="ECO:0000313" key="17">
    <source>
        <dbReference type="EMBL" id="RPA72796.1"/>
    </source>
</evidence>
<dbReference type="PROSITE" id="PS00775">
    <property type="entry name" value="GLYCOSYL_HYDROL_F3"/>
    <property type="match status" value="1"/>
</dbReference>
<dbReference type="STRING" id="1160509.A0A3N4HIL4"/>
<protein>
    <recommendedName>
        <fullName evidence="13">beta-glucosidase</fullName>
        <ecNumber evidence="13">3.2.1.21</ecNumber>
    </recommendedName>
</protein>
<dbReference type="Pfam" id="PF00933">
    <property type="entry name" value="Glyco_hydro_3"/>
    <property type="match status" value="1"/>
</dbReference>
<feature type="transmembrane region" description="Helical" evidence="15">
    <location>
        <begin position="45"/>
        <end position="68"/>
    </location>
</feature>
<reference evidence="17 18" key="1">
    <citation type="journal article" date="2018" name="Nat. Ecol. Evol.">
        <title>Pezizomycetes genomes reveal the molecular basis of ectomycorrhizal truffle lifestyle.</title>
        <authorList>
            <person name="Murat C."/>
            <person name="Payen T."/>
            <person name="Noel B."/>
            <person name="Kuo A."/>
            <person name="Morin E."/>
            <person name="Chen J."/>
            <person name="Kohler A."/>
            <person name="Krizsan K."/>
            <person name="Balestrini R."/>
            <person name="Da Silva C."/>
            <person name="Montanini B."/>
            <person name="Hainaut M."/>
            <person name="Levati E."/>
            <person name="Barry K.W."/>
            <person name="Belfiori B."/>
            <person name="Cichocki N."/>
            <person name="Clum A."/>
            <person name="Dockter R.B."/>
            <person name="Fauchery L."/>
            <person name="Guy J."/>
            <person name="Iotti M."/>
            <person name="Le Tacon F."/>
            <person name="Lindquist E.A."/>
            <person name="Lipzen A."/>
            <person name="Malagnac F."/>
            <person name="Mello A."/>
            <person name="Molinier V."/>
            <person name="Miyauchi S."/>
            <person name="Poulain J."/>
            <person name="Riccioni C."/>
            <person name="Rubini A."/>
            <person name="Sitrit Y."/>
            <person name="Splivallo R."/>
            <person name="Traeger S."/>
            <person name="Wang M."/>
            <person name="Zifcakova L."/>
            <person name="Wipf D."/>
            <person name="Zambonelli A."/>
            <person name="Paolocci F."/>
            <person name="Nowrousian M."/>
            <person name="Ottonello S."/>
            <person name="Baldrian P."/>
            <person name="Spatafora J.W."/>
            <person name="Henrissat B."/>
            <person name="Nagy L.G."/>
            <person name="Aury J.M."/>
            <person name="Wincker P."/>
            <person name="Grigoriev I.V."/>
            <person name="Bonfante P."/>
            <person name="Martin F.M."/>
        </authorList>
    </citation>
    <scope>NUCLEOTIDE SEQUENCE [LARGE SCALE GENOMIC DNA]</scope>
    <source>
        <strain evidence="17 18">RN42</strain>
    </source>
</reference>
<dbReference type="Pfam" id="PF14310">
    <property type="entry name" value="Fn3-like"/>
    <property type="match status" value="1"/>
</dbReference>
<keyword evidence="11 13" id="KW-0624">Polysaccharide degradation</keyword>
<proteinExistence type="inferred from homology"/>
<keyword evidence="7 13" id="KW-0378">Hydrolase</keyword>
<dbReference type="InterPro" id="IPR001764">
    <property type="entry name" value="Glyco_hydro_3_N"/>
</dbReference>
<evidence type="ECO:0000256" key="10">
    <source>
        <dbReference type="ARBA" id="ARBA00023295"/>
    </source>
</evidence>
<keyword evidence="15" id="KW-0472">Membrane</keyword>
<dbReference type="PANTHER" id="PTHR42715">
    <property type="entry name" value="BETA-GLUCOSIDASE"/>
    <property type="match status" value="1"/>
</dbReference>
<dbReference type="Gene3D" id="2.60.40.10">
    <property type="entry name" value="Immunoglobulins"/>
    <property type="match status" value="1"/>
</dbReference>
<evidence type="ECO:0000256" key="1">
    <source>
        <dbReference type="ARBA" id="ARBA00000448"/>
    </source>
</evidence>